<evidence type="ECO:0000256" key="1">
    <source>
        <dbReference type="SAM" id="MobiDB-lite"/>
    </source>
</evidence>
<dbReference type="RefSeq" id="WP_188986207.1">
    <property type="nucleotide sequence ID" value="NZ_BAAAHC010000009.1"/>
</dbReference>
<gene>
    <name evidence="3" type="ORF">GCM10009545_24320</name>
    <name evidence="4" type="ORF">GCM10011581_11930</name>
</gene>
<reference evidence="3 6" key="2">
    <citation type="journal article" date="2019" name="Int. J. Syst. Evol. Microbiol.">
        <title>The Global Catalogue of Microorganisms (GCM) 10K type strain sequencing project: providing services to taxonomists for standard genome sequencing and annotation.</title>
        <authorList>
            <consortium name="The Broad Institute Genomics Platform"/>
            <consortium name="The Broad Institute Genome Sequencing Center for Infectious Disease"/>
            <person name="Wu L."/>
            <person name="Ma J."/>
        </authorList>
    </citation>
    <scope>NUCLEOTIDE SEQUENCE [LARGE SCALE GENOMIC DNA]</scope>
    <source>
        <strain evidence="3 6">JCM 10664</strain>
    </source>
</reference>
<organism evidence="4 5">
    <name type="scientific">Saccharopolyspora thermophila</name>
    <dbReference type="NCBI Taxonomy" id="89367"/>
    <lineage>
        <taxon>Bacteria</taxon>
        <taxon>Bacillati</taxon>
        <taxon>Actinomycetota</taxon>
        <taxon>Actinomycetes</taxon>
        <taxon>Pseudonocardiales</taxon>
        <taxon>Pseudonocardiaceae</taxon>
        <taxon>Saccharopolyspora</taxon>
    </lineage>
</organism>
<evidence type="ECO:0000313" key="4">
    <source>
        <dbReference type="EMBL" id="GGI76425.1"/>
    </source>
</evidence>
<keyword evidence="2" id="KW-1133">Transmembrane helix</keyword>
<proteinExistence type="predicted"/>
<reference evidence="4 5" key="1">
    <citation type="journal article" date="2014" name="Int. J. Syst. Evol. Microbiol.">
        <title>Complete genome sequence of Corynebacterium casei LMG S-19264T (=DSM 44701T), isolated from a smear-ripened cheese.</title>
        <authorList>
            <consortium name="US DOE Joint Genome Institute (JGI-PGF)"/>
            <person name="Walter F."/>
            <person name="Albersmeier A."/>
            <person name="Kalinowski J."/>
            <person name="Ruckert C."/>
        </authorList>
    </citation>
    <scope>NUCLEOTIDE SEQUENCE [LARGE SCALE GENOMIC DNA]</scope>
    <source>
        <strain evidence="4 5">CGMCC 4.7206</strain>
    </source>
</reference>
<sequence>MRGYAVHLLFHLLAIVCGVACGVPTALWWFGRAPWGMWLAAGSLAVGVVLLVLQGLYLSGSQPAPPRPRAMAPPARRREPTRPDLEPVAAPGTLRQPRVDPDRLDEETTTTAAAALDEQWRNPTTRQN</sequence>
<dbReference type="Proteomes" id="UP000597989">
    <property type="component" value="Unassembled WGS sequence"/>
</dbReference>
<dbReference type="AlphaFoldDB" id="A0A917N9Z7"/>
<feature type="region of interest" description="Disordered" evidence="1">
    <location>
        <begin position="59"/>
        <end position="128"/>
    </location>
</feature>
<evidence type="ECO:0000313" key="6">
    <source>
        <dbReference type="Proteomes" id="UP001500220"/>
    </source>
</evidence>
<dbReference type="EMBL" id="BMMT01000002">
    <property type="protein sequence ID" value="GGI76425.1"/>
    <property type="molecule type" value="Genomic_DNA"/>
</dbReference>
<accession>A0A917N9Z7</accession>
<evidence type="ECO:0000256" key="2">
    <source>
        <dbReference type="SAM" id="Phobius"/>
    </source>
</evidence>
<feature type="transmembrane region" description="Helical" evidence="2">
    <location>
        <begin position="38"/>
        <end position="59"/>
    </location>
</feature>
<reference evidence="4" key="3">
    <citation type="submission" date="2020-09" db="EMBL/GenBank/DDBJ databases">
        <authorList>
            <person name="Sun Q."/>
            <person name="Zhou Y."/>
        </authorList>
    </citation>
    <scope>NUCLEOTIDE SEQUENCE</scope>
    <source>
        <strain evidence="4">CGMCC 4.7206</strain>
    </source>
</reference>
<comment type="caution">
    <text evidence="4">The sequence shown here is derived from an EMBL/GenBank/DDBJ whole genome shotgun (WGS) entry which is preliminary data.</text>
</comment>
<dbReference type="EMBL" id="BAAAHC010000009">
    <property type="protein sequence ID" value="GAA0521364.1"/>
    <property type="molecule type" value="Genomic_DNA"/>
</dbReference>
<evidence type="ECO:0000313" key="5">
    <source>
        <dbReference type="Proteomes" id="UP000597989"/>
    </source>
</evidence>
<keyword evidence="6" id="KW-1185">Reference proteome</keyword>
<keyword evidence="2" id="KW-0472">Membrane</keyword>
<protein>
    <submittedName>
        <fullName evidence="4">Uncharacterized protein</fullName>
    </submittedName>
</protein>
<feature type="compositionally biased region" description="Basic and acidic residues" evidence="1">
    <location>
        <begin position="76"/>
        <end position="85"/>
    </location>
</feature>
<evidence type="ECO:0000313" key="3">
    <source>
        <dbReference type="EMBL" id="GAA0521364.1"/>
    </source>
</evidence>
<keyword evidence="2" id="KW-0812">Transmembrane</keyword>
<name>A0A917N9Z7_9PSEU</name>
<reference evidence="3" key="4">
    <citation type="submission" date="2023-12" db="EMBL/GenBank/DDBJ databases">
        <authorList>
            <person name="Sun Q."/>
            <person name="Inoue M."/>
        </authorList>
    </citation>
    <scope>NUCLEOTIDE SEQUENCE</scope>
    <source>
        <strain evidence="3">JCM 10664</strain>
    </source>
</reference>
<dbReference type="Proteomes" id="UP001500220">
    <property type="component" value="Unassembled WGS sequence"/>
</dbReference>